<evidence type="ECO:0000256" key="13">
    <source>
        <dbReference type="SAM" id="MobiDB-lite"/>
    </source>
</evidence>
<dbReference type="InterPro" id="IPR001660">
    <property type="entry name" value="SAM"/>
</dbReference>
<dbReference type="EMBL" id="JPKZ01002267">
    <property type="protein sequence ID" value="KHN77552.1"/>
    <property type="molecule type" value="Genomic_DNA"/>
</dbReference>
<dbReference type="PANTHER" id="PTHR15136:SF5">
    <property type="entry name" value="STROMAL INTERACTION MOLECULE HOMOLOG"/>
    <property type="match status" value="1"/>
</dbReference>
<reference evidence="17 18" key="1">
    <citation type="submission" date="2014-11" db="EMBL/GenBank/DDBJ databases">
        <title>Genetic blueprint of the zoonotic pathogen Toxocara canis.</title>
        <authorList>
            <person name="Zhu X.-Q."/>
            <person name="Korhonen P.K."/>
            <person name="Cai H."/>
            <person name="Young N.D."/>
            <person name="Nejsum P."/>
            <person name="von Samson-Himmelstjerna G."/>
            <person name="Boag P.R."/>
            <person name="Tan P."/>
            <person name="Li Q."/>
            <person name="Min J."/>
            <person name="Yang Y."/>
            <person name="Wang X."/>
            <person name="Fang X."/>
            <person name="Hall R.S."/>
            <person name="Hofmann A."/>
            <person name="Sternberg P.W."/>
            <person name="Jex A.R."/>
            <person name="Gasser R.B."/>
        </authorList>
    </citation>
    <scope>NUCLEOTIDE SEQUENCE [LARGE SCALE GENOMIC DNA]</scope>
    <source>
        <strain evidence="17">PN_DK_2014</strain>
    </source>
</reference>
<feature type="coiled-coil region" evidence="12">
    <location>
        <begin position="212"/>
        <end position="287"/>
    </location>
</feature>
<dbReference type="FunFam" id="1.10.150.50:FF:000009">
    <property type="entry name" value="Stromal interaction molecule 1"/>
    <property type="match status" value="1"/>
</dbReference>
<dbReference type="Proteomes" id="UP000031036">
    <property type="component" value="Unassembled WGS sequence"/>
</dbReference>
<dbReference type="PANTHER" id="PTHR15136">
    <property type="entry name" value="STROMAL INTERACTION MOLECULE HOMOLOG"/>
    <property type="match status" value="1"/>
</dbReference>
<evidence type="ECO:0000256" key="10">
    <source>
        <dbReference type="ARBA" id="ARBA00023065"/>
    </source>
</evidence>
<keyword evidence="2" id="KW-0813">Transport</keyword>
<evidence type="ECO:0000256" key="1">
    <source>
        <dbReference type="ARBA" id="ARBA00004479"/>
    </source>
</evidence>
<keyword evidence="8 14" id="KW-1133">Transmembrane helix</keyword>
<evidence type="ECO:0000259" key="16">
    <source>
        <dbReference type="PROSITE" id="PS50105"/>
    </source>
</evidence>
<keyword evidence="7" id="KW-0106">Calcium</keyword>
<evidence type="ECO:0000256" key="6">
    <source>
        <dbReference type="ARBA" id="ARBA00022729"/>
    </source>
</evidence>
<evidence type="ECO:0000256" key="15">
    <source>
        <dbReference type="SAM" id="SignalP"/>
    </source>
</evidence>
<dbReference type="GO" id="GO:0051049">
    <property type="term" value="P:regulation of transport"/>
    <property type="evidence" value="ECO:0007669"/>
    <property type="project" value="UniProtKB-ARBA"/>
</dbReference>
<keyword evidence="3" id="KW-0109">Calcium transport</keyword>
<keyword evidence="5" id="KW-0479">Metal-binding</keyword>
<evidence type="ECO:0000256" key="7">
    <source>
        <dbReference type="ARBA" id="ARBA00022837"/>
    </source>
</evidence>
<dbReference type="GO" id="GO:0006874">
    <property type="term" value="P:intracellular calcium ion homeostasis"/>
    <property type="evidence" value="ECO:0007669"/>
    <property type="project" value="TreeGrafter"/>
</dbReference>
<dbReference type="InterPro" id="IPR057835">
    <property type="entry name" value="EF-hand_STIM1/2"/>
</dbReference>
<keyword evidence="6 15" id="KW-0732">Signal</keyword>
<keyword evidence="4 14" id="KW-0812">Transmembrane</keyword>
<dbReference type="InterPro" id="IPR013761">
    <property type="entry name" value="SAM/pointed_sf"/>
</dbReference>
<dbReference type="Gene3D" id="1.10.150.50">
    <property type="entry name" value="Transcription Factor, Ets-1"/>
    <property type="match status" value="1"/>
</dbReference>
<dbReference type="GO" id="GO:0005509">
    <property type="term" value="F:calcium ion binding"/>
    <property type="evidence" value="ECO:0007669"/>
    <property type="project" value="TreeGrafter"/>
</dbReference>
<dbReference type="Gene3D" id="1.10.238.180">
    <property type="match status" value="1"/>
</dbReference>
<comment type="caution">
    <text evidence="17">The sequence shown here is derived from an EMBL/GenBank/DDBJ whole genome shotgun (WGS) entry which is preliminary data.</text>
</comment>
<dbReference type="Pfam" id="PF16533">
    <property type="entry name" value="SOAR"/>
    <property type="match status" value="1"/>
</dbReference>
<proteinExistence type="predicted"/>
<evidence type="ECO:0000313" key="18">
    <source>
        <dbReference type="Proteomes" id="UP000031036"/>
    </source>
</evidence>
<dbReference type="STRING" id="6265.A0A0B2V7W0"/>
<gene>
    <name evidence="17" type="primary">Stim</name>
    <name evidence="17" type="ORF">Tcan_12487</name>
</gene>
<dbReference type="SUPFAM" id="SSF47769">
    <property type="entry name" value="SAM/Pointed domain"/>
    <property type="match status" value="1"/>
</dbReference>
<dbReference type="GO" id="GO:0002115">
    <property type="term" value="P:store-operated calcium entry"/>
    <property type="evidence" value="ECO:0007669"/>
    <property type="project" value="TreeGrafter"/>
</dbReference>
<dbReference type="InterPro" id="IPR032393">
    <property type="entry name" value="SOAR_STIM1/2"/>
</dbReference>
<dbReference type="OrthoDB" id="9986177at2759"/>
<feature type="signal peptide" evidence="15">
    <location>
        <begin position="1"/>
        <end position="26"/>
    </location>
</feature>
<dbReference type="GO" id="GO:0005246">
    <property type="term" value="F:calcium channel regulator activity"/>
    <property type="evidence" value="ECO:0007669"/>
    <property type="project" value="InterPro"/>
</dbReference>
<evidence type="ECO:0000256" key="2">
    <source>
        <dbReference type="ARBA" id="ARBA00022448"/>
    </source>
</evidence>
<feature type="compositionally biased region" description="Low complexity" evidence="13">
    <location>
        <begin position="537"/>
        <end position="553"/>
    </location>
</feature>
<dbReference type="Pfam" id="PF25578">
    <property type="entry name" value="EF-hand_STIM1"/>
    <property type="match status" value="1"/>
</dbReference>
<keyword evidence="10" id="KW-0406">Ion transport</keyword>
<dbReference type="Gene3D" id="1.10.287.3550">
    <property type="match status" value="1"/>
</dbReference>
<keyword evidence="9 12" id="KW-0175">Coiled coil</keyword>
<evidence type="ECO:0000256" key="8">
    <source>
        <dbReference type="ARBA" id="ARBA00022989"/>
    </source>
</evidence>
<feature type="region of interest" description="Disordered" evidence="13">
    <location>
        <begin position="677"/>
        <end position="707"/>
    </location>
</feature>
<accession>A0A0B2V7W0</accession>
<evidence type="ECO:0000256" key="3">
    <source>
        <dbReference type="ARBA" id="ARBA00022568"/>
    </source>
</evidence>
<feature type="chain" id="PRO_5002095305" evidence="15">
    <location>
        <begin position="27"/>
        <end position="724"/>
    </location>
</feature>
<dbReference type="InterPro" id="IPR037608">
    <property type="entry name" value="STIM1/2"/>
</dbReference>
<keyword evidence="11 14" id="KW-0472">Membrane</keyword>
<dbReference type="AlphaFoldDB" id="A0A0B2V7W0"/>
<organism evidence="17 18">
    <name type="scientific">Toxocara canis</name>
    <name type="common">Canine roundworm</name>
    <dbReference type="NCBI Taxonomy" id="6265"/>
    <lineage>
        <taxon>Eukaryota</taxon>
        <taxon>Metazoa</taxon>
        <taxon>Ecdysozoa</taxon>
        <taxon>Nematoda</taxon>
        <taxon>Chromadorea</taxon>
        <taxon>Rhabditida</taxon>
        <taxon>Spirurina</taxon>
        <taxon>Ascaridomorpha</taxon>
        <taxon>Ascaridoidea</taxon>
        <taxon>Toxocaridae</taxon>
        <taxon>Toxocara</taxon>
    </lineage>
</organism>
<dbReference type="CDD" id="cd11722">
    <property type="entry name" value="SOAR"/>
    <property type="match status" value="1"/>
</dbReference>
<evidence type="ECO:0000256" key="11">
    <source>
        <dbReference type="ARBA" id="ARBA00023136"/>
    </source>
</evidence>
<evidence type="ECO:0000256" key="9">
    <source>
        <dbReference type="ARBA" id="ARBA00023054"/>
    </source>
</evidence>
<feature type="domain" description="SAM" evidence="16">
    <location>
        <begin position="118"/>
        <end position="176"/>
    </location>
</feature>
<dbReference type="Pfam" id="PF07647">
    <property type="entry name" value="SAM_2"/>
    <property type="match status" value="1"/>
</dbReference>
<comment type="subcellular location">
    <subcellularLocation>
        <location evidence="1">Membrane</location>
        <topology evidence="1">Single-pass type I membrane protein</topology>
    </subcellularLocation>
</comment>
<evidence type="ECO:0000313" key="17">
    <source>
        <dbReference type="EMBL" id="KHN77552.1"/>
    </source>
</evidence>
<sequence>MRWVRRRWIGAEALSLLLTCIALCRSQKATKNVVITADDEKLRDPEGYAAIVQLHRQMDDDESGSIDRFESNDFLKEDMKFGGSDREKREKAFHHNNDEQITVDDLWEAWFTSEERAWSTAQVVAWLENSVRLPQYSNSLVANKVDGRALPRMAVANSTYLTSELGIKNAVHKHKIHLKALDVVLFGFTGDGSSRMKDIALSILLCVLIAVLVLYKRQRSRSRKEMEQLSSKLKQLKSMESDFEDVQQKFEEERKKRQSVSEASEQMETLRSQLIEAERLLESSTSAPLALQPLLRRTCELEMSYVGQQRLECIAEMREAIELIDKLRRKQSSIISSIKLATGGSTGTDQVDSRIFSLKARMEKISLAMEECQQRWIEIESLCGFPLVAQPNGAEMTFMGHTINAGSTSSHLPRTPSMCSSFYRSSAFFGEKEKGEIYSRRDLVCKQIQYVYIYVARGPHQKLSLSLWQIRLSLLRELGNATGAASVHMCSPMLVAVYKHSTQSCERVSLALETVNGLGTQGCARVGLTRETAYGRQSASSSTSGASTQSGSSTMHGSARSQAASSGTAATVFQSPAVSANLITGPSHQTLMSSHKTSAPPSHIPHVIPPGSYNPHQYHQSSPQLYSAVEEVVHHPTAVNHNHTALHFPTDNHSNSAPSAPSAAHLPFNRKIKSRLSKESIGSVDSNEEEKENGVLRRSSSGAHSFDGVKKKKFPLFFRKTKHL</sequence>
<dbReference type="SMART" id="SM00454">
    <property type="entry name" value="SAM"/>
    <property type="match status" value="1"/>
</dbReference>
<dbReference type="PROSITE" id="PS50105">
    <property type="entry name" value="SAM_DOMAIN"/>
    <property type="match status" value="1"/>
</dbReference>
<keyword evidence="18" id="KW-1185">Reference proteome</keyword>
<evidence type="ECO:0000256" key="14">
    <source>
        <dbReference type="SAM" id="Phobius"/>
    </source>
</evidence>
<evidence type="ECO:0000256" key="4">
    <source>
        <dbReference type="ARBA" id="ARBA00022692"/>
    </source>
</evidence>
<protein>
    <submittedName>
        <fullName evidence="17">Stromal interaction molecule-like protein</fullName>
    </submittedName>
</protein>
<name>A0A0B2V7W0_TOXCA</name>
<evidence type="ECO:0000256" key="5">
    <source>
        <dbReference type="ARBA" id="ARBA00022723"/>
    </source>
</evidence>
<evidence type="ECO:0000256" key="12">
    <source>
        <dbReference type="SAM" id="Coils"/>
    </source>
</evidence>
<dbReference type="GO" id="GO:0005886">
    <property type="term" value="C:plasma membrane"/>
    <property type="evidence" value="ECO:0007669"/>
    <property type="project" value="TreeGrafter"/>
</dbReference>
<feature type="compositionally biased region" description="Polar residues" evidence="13">
    <location>
        <begin position="554"/>
        <end position="567"/>
    </location>
</feature>
<feature type="transmembrane region" description="Helical" evidence="14">
    <location>
        <begin position="199"/>
        <end position="215"/>
    </location>
</feature>
<feature type="region of interest" description="Disordered" evidence="13">
    <location>
        <begin position="534"/>
        <end position="567"/>
    </location>
</feature>
<dbReference type="GO" id="GO:0005783">
    <property type="term" value="C:endoplasmic reticulum"/>
    <property type="evidence" value="ECO:0007669"/>
    <property type="project" value="TreeGrafter"/>
</dbReference>